<reference evidence="1 2" key="1">
    <citation type="submission" date="2019-12" db="EMBL/GenBank/DDBJ databases">
        <authorList>
            <person name="Alioto T."/>
            <person name="Alioto T."/>
            <person name="Gomez Garrido J."/>
        </authorList>
    </citation>
    <scope>NUCLEOTIDE SEQUENCE [LARGE SCALE GENOMIC DNA]</scope>
</reference>
<evidence type="ECO:0000313" key="1">
    <source>
        <dbReference type="EMBL" id="CAA2978719.1"/>
    </source>
</evidence>
<gene>
    <name evidence="1" type="ORF">OLEA9_A042349</name>
</gene>
<name>A0A8S0RHA6_OLEEU</name>
<dbReference type="PANTHER" id="PTHR36783:SF2">
    <property type="entry name" value="THYLAKOID LUMENAL 17.9 KDA PROTEIN, CHLOROPLASTIC"/>
    <property type="match status" value="1"/>
</dbReference>
<keyword evidence="2" id="KW-1185">Reference proteome</keyword>
<dbReference type="PANTHER" id="PTHR36783">
    <property type="entry name" value="THYLAKOID LUMENAL 17.9 KDA PROTEIN, CHLOROPLASTIC"/>
    <property type="match status" value="1"/>
</dbReference>
<accession>A0A8S0RHA6</accession>
<dbReference type="OrthoDB" id="200029at2759"/>
<dbReference type="InterPro" id="IPR037734">
    <property type="entry name" value="Thylakoid_lumenal_17.9"/>
</dbReference>
<comment type="caution">
    <text evidence="1">The sequence shown here is derived from an EMBL/GenBank/DDBJ whole genome shotgun (WGS) entry which is preliminary data.</text>
</comment>
<dbReference type="Gramene" id="OE9A042349T2">
    <property type="protein sequence ID" value="OE9A042349C2"/>
    <property type="gene ID" value="OE9A042349"/>
</dbReference>
<protein>
    <submittedName>
        <fullName evidence="1">Thylakoid lumenal kDa, chloroplastic</fullName>
    </submittedName>
</protein>
<organism evidence="1 2">
    <name type="scientific">Olea europaea subsp. europaea</name>
    <dbReference type="NCBI Taxonomy" id="158383"/>
    <lineage>
        <taxon>Eukaryota</taxon>
        <taxon>Viridiplantae</taxon>
        <taxon>Streptophyta</taxon>
        <taxon>Embryophyta</taxon>
        <taxon>Tracheophyta</taxon>
        <taxon>Spermatophyta</taxon>
        <taxon>Magnoliopsida</taxon>
        <taxon>eudicotyledons</taxon>
        <taxon>Gunneridae</taxon>
        <taxon>Pentapetalae</taxon>
        <taxon>asterids</taxon>
        <taxon>lamiids</taxon>
        <taxon>Lamiales</taxon>
        <taxon>Oleaceae</taxon>
        <taxon>Oleeae</taxon>
        <taxon>Olea</taxon>
    </lineage>
</organism>
<dbReference type="AlphaFoldDB" id="A0A8S0RHA6"/>
<sequence>MPVSSGHFLHHYFPSISIPKPSSTNGGKETTPTFISCKILQNSDNNNFANTKSIFGSNNIISIAIVLALSTPLPTLAIPSFNSQPFSFPSTPFSQAKNLPTGLDNGKIRPCPSINPGCVSTNPKSSSFAFPWSIPENSSDNAIQKLQDAILKTQKNVKIQLVEDTPNGQYLQAEVDGGFGRDVLEFLVNGDVVAYRAMASKVTYIYPFTTALGDSKGQEERMMKIMNELGWYAPSFDSMD</sequence>
<dbReference type="EMBL" id="CACTIH010003622">
    <property type="protein sequence ID" value="CAA2978719.1"/>
    <property type="molecule type" value="Genomic_DNA"/>
</dbReference>
<evidence type="ECO:0000313" key="2">
    <source>
        <dbReference type="Proteomes" id="UP000594638"/>
    </source>
</evidence>
<proteinExistence type="predicted"/>
<dbReference type="GO" id="GO:0009543">
    <property type="term" value="C:chloroplast thylakoid lumen"/>
    <property type="evidence" value="ECO:0007669"/>
    <property type="project" value="TreeGrafter"/>
</dbReference>
<dbReference type="Proteomes" id="UP000594638">
    <property type="component" value="Unassembled WGS sequence"/>
</dbReference>